<protein>
    <submittedName>
        <fullName evidence="2">Uncharacterized protein</fullName>
    </submittedName>
</protein>
<sequence>MESKMEIMQSFPKNIELSYEIITHKKVFSCQMVMAIPEGKKYFAWFSKQNQCIFMEVDIKTKKICNIQIETSNIKCKDTILYGSIFLYNNRPFFCIEDLLYQDGKNTSFIPIQEKLVRISTLLEKDGLLNVTYCQNNITFGVPLLCPNFSQEMNFAIKELPYKIKELHFYSQEKPRHHYAMKYMYQNNSNNSSNSRSNVNTEKEKKKEKEKERPYKKPRDTIFLVKPDLQNDIYHLYAHDSILKCEYLYDTAYISDYKTSVLMNGLFRTIKENVNLDALEESDDEEEFENDTLDKYVDLKKSYYMSCIFNYKFKKWSPIKVVEHGSPSMLVRKHELSIK</sequence>
<proteinExistence type="predicted"/>
<reference evidence="2" key="1">
    <citation type="journal article" date="2020" name="Nature">
        <title>Giant virus diversity and host interactions through global metagenomics.</title>
        <authorList>
            <person name="Schulz F."/>
            <person name="Roux S."/>
            <person name="Paez-Espino D."/>
            <person name="Jungbluth S."/>
            <person name="Walsh D.A."/>
            <person name="Denef V.J."/>
            <person name="McMahon K.D."/>
            <person name="Konstantinidis K.T."/>
            <person name="Eloe-Fadrosh E.A."/>
            <person name="Kyrpides N.C."/>
            <person name="Woyke T."/>
        </authorList>
    </citation>
    <scope>NUCLEOTIDE SEQUENCE</scope>
    <source>
        <strain evidence="2">GVMAG-M-3300010158-59</strain>
    </source>
</reference>
<dbReference type="AlphaFoldDB" id="A0A6C0BAI7"/>
<feature type="compositionally biased region" description="Low complexity" evidence="1">
    <location>
        <begin position="187"/>
        <end position="200"/>
    </location>
</feature>
<accession>A0A6C0BAI7</accession>
<feature type="compositionally biased region" description="Basic and acidic residues" evidence="1">
    <location>
        <begin position="201"/>
        <end position="215"/>
    </location>
</feature>
<dbReference type="EMBL" id="MN739102">
    <property type="protein sequence ID" value="QHS88814.1"/>
    <property type="molecule type" value="Genomic_DNA"/>
</dbReference>
<feature type="region of interest" description="Disordered" evidence="1">
    <location>
        <begin position="187"/>
        <end position="215"/>
    </location>
</feature>
<organism evidence="2">
    <name type="scientific">viral metagenome</name>
    <dbReference type="NCBI Taxonomy" id="1070528"/>
    <lineage>
        <taxon>unclassified sequences</taxon>
        <taxon>metagenomes</taxon>
        <taxon>organismal metagenomes</taxon>
    </lineage>
</organism>
<evidence type="ECO:0000313" key="2">
    <source>
        <dbReference type="EMBL" id="QHS88814.1"/>
    </source>
</evidence>
<evidence type="ECO:0000256" key="1">
    <source>
        <dbReference type="SAM" id="MobiDB-lite"/>
    </source>
</evidence>
<name>A0A6C0BAI7_9ZZZZ</name>